<dbReference type="OrthoDB" id="433474at2759"/>
<dbReference type="InterPro" id="IPR029058">
    <property type="entry name" value="AB_hydrolase_fold"/>
</dbReference>
<evidence type="ECO:0000256" key="1">
    <source>
        <dbReference type="ARBA" id="ARBA00022801"/>
    </source>
</evidence>
<comment type="caution">
    <text evidence="3">The sequence shown here is derived from an EMBL/GenBank/DDBJ whole genome shotgun (WGS) entry which is preliminary data.</text>
</comment>
<dbReference type="Proteomes" id="UP001152747">
    <property type="component" value="Unassembled WGS sequence"/>
</dbReference>
<evidence type="ECO:0000313" key="4">
    <source>
        <dbReference type="Proteomes" id="UP001152747"/>
    </source>
</evidence>
<dbReference type="PANTHER" id="PTHR48081">
    <property type="entry name" value="AB HYDROLASE SUPERFAMILY PROTEIN C4A8.06C"/>
    <property type="match status" value="1"/>
</dbReference>
<organism evidence="3 4">
    <name type="scientific">Caenorhabditis angaria</name>
    <dbReference type="NCBI Taxonomy" id="860376"/>
    <lineage>
        <taxon>Eukaryota</taxon>
        <taxon>Metazoa</taxon>
        <taxon>Ecdysozoa</taxon>
        <taxon>Nematoda</taxon>
        <taxon>Chromadorea</taxon>
        <taxon>Rhabditida</taxon>
        <taxon>Rhabditina</taxon>
        <taxon>Rhabditomorpha</taxon>
        <taxon>Rhabditoidea</taxon>
        <taxon>Rhabditidae</taxon>
        <taxon>Peloderinae</taxon>
        <taxon>Caenorhabditis</taxon>
    </lineage>
</organism>
<evidence type="ECO:0000313" key="3">
    <source>
        <dbReference type="EMBL" id="CAI5447695.1"/>
    </source>
</evidence>
<feature type="domain" description="BD-FAE-like" evidence="2">
    <location>
        <begin position="58"/>
        <end position="172"/>
    </location>
</feature>
<sequence>MSDLTQLFACIPHSKNPANIEIEYNLEIDKIYEDLKNSDIPREEDIAYDEKGTHTKIDIWGPQKTEKLLIMIHGGYWLFGSRKKCLAIVKPAQKLGYTVASIGYDFADQKHPLPTTIEETMRGIEFTISRFSSLNPSSNLHIVIAGHSVGAHLALKSLDKTSARNSNFSTKIHAAYLIAGLFELSELVATDYGRQLGLTPEHAQICSCDLNHLENFQKIPIFATCGTMEAPKLYEQNMKFKNLAENVRLKIYEGEDHFSVLTYLNDVDSEICKDFMAFLRNV</sequence>
<reference evidence="3" key="1">
    <citation type="submission" date="2022-11" db="EMBL/GenBank/DDBJ databases">
        <authorList>
            <person name="Kikuchi T."/>
        </authorList>
    </citation>
    <scope>NUCLEOTIDE SEQUENCE</scope>
    <source>
        <strain evidence="3">PS1010</strain>
    </source>
</reference>
<dbReference type="InterPro" id="IPR049492">
    <property type="entry name" value="BD-FAE-like_dom"/>
</dbReference>
<dbReference type="SUPFAM" id="SSF53474">
    <property type="entry name" value="alpha/beta-Hydrolases"/>
    <property type="match status" value="1"/>
</dbReference>
<evidence type="ECO:0000259" key="2">
    <source>
        <dbReference type="Pfam" id="PF20434"/>
    </source>
</evidence>
<gene>
    <name evidence="3" type="ORF">CAMP_LOCUS10332</name>
</gene>
<name>A0A9P1ILB5_9PELO</name>
<dbReference type="AlphaFoldDB" id="A0A9P1ILB5"/>
<proteinExistence type="predicted"/>
<dbReference type="EMBL" id="CANHGI010000004">
    <property type="protein sequence ID" value="CAI5447695.1"/>
    <property type="molecule type" value="Genomic_DNA"/>
</dbReference>
<dbReference type="PANTHER" id="PTHR48081:SF33">
    <property type="entry name" value="KYNURENINE FORMAMIDASE"/>
    <property type="match status" value="1"/>
</dbReference>
<dbReference type="Gene3D" id="3.40.50.1820">
    <property type="entry name" value="alpha/beta hydrolase"/>
    <property type="match status" value="1"/>
</dbReference>
<accession>A0A9P1ILB5</accession>
<keyword evidence="1" id="KW-0378">Hydrolase</keyword>
<dbReference type="InterPro" id="IPR050300">
    <property type="entry name" value="GDXG_lipolytic_enzyme"/>
</dbReference>
<protein>
    <recommendedName>
        <fullName evidence="2">BD-FAE-like domain-containing protein</fullName>
    </recommendedName>
</protein>
<keyword evidence="4" id="KW-1185">Reference proteome</keyword>
<dbReference type="Pfam" id="PF20434">
    <property type="entry name" value="BD-FAE"/>
    <property type="match status" value="1"/>
</dbReference>
<dbReference type="GO" id="GO:0016787">
    <property type="term" value="F:hydrolase activity"/>
    <property type="evidence" value="ECO:0007669"/>
    <property type="project" value="UniProtKB-KW"/>
</dbReference>